<evidence type="ECO:0000313" key="6">
    <source>
        <dbReference type="Proteomes" id="UP001235712"/>
    </source>
</evidence>
<reference evidence="5 6" key="1">
    <citation type="submission" date="2023-07" db="EMBL/GenBank/DDBJ databases">
        <title>Sequencing the genomes of 1000 actinobacteria strains.</title>
        <authorList>
            <person name="Klenk H.-P."/>
        </authorList>
    </citation>
    <scope>NUCLEOTIDE SEQUENCE [LARGE SCALE GENOMIC DNA]</scope>
    <source>
        <strain evidence="5 6">DSM 44388</strain>
    </source>
</reference>
<dbReference type="Proteomes" id="UP001235712">
    <property type="component" value="Unassembled WGS sequence"/>
</dbReference>
<dbReference type="InterPro" id="IPR023210">
    <property type="entry name" value="NADP_OxRdtase_dom"/>
</dbReference>
<accession>A0ABT9P6A3</accession>
<dbReference type="EMBL" id="JAUSQZ010000001">
    <property type="protein sequence ID" value="MDP9828213.1"/>
    <property type="molecule type" value="Genomic_DNA"/>
</dbReference>
<keyword evidence="3" id="KW-0560">Oxidoreductase</keyword>
<proteinExistence type="inferred from homology"/>
<evidence type="ECO:0000256" key="2">
    <source>
        <dbReference type="ARBA" id="ARBA00022857"/>
    </source>
</evidence>
<keyword evidence="6" id="KW-1185">Reference proteome</keyword>
<protein>
    <submittedName>
        <fullName evidence="5">Aryl-alcohol dehydrogenase-like predicted oxidoreductase</fullName>
    </submittedName>
</protein>
<evidence type="ECO:0000259" key="4">
    <source>
        <dbReference type="Pfam" id="PF00248"/>
    </source>
</evidence>
<dbReference type="Gene3D" id="3.20.20.100">
    <property type="entry name" value="NADP-dependent oxidoreductase domain"/>
    <property type="match status" value="1"/>
</dbReference>
<gene>
    <name evidence="5" type="ORF">J2S57_003962</name>
</gene>
<sequence>MEYRYLGRSGLKISELTYGNWITHGSQVENDVATQCVRAALDVGITSFDTADTYANTAAEVVLGEALASERRESLEIFTKVYWATGPKGANDAGLSRKHIMESINGSLRRLKTDYVDLYQAHRFDAETPLEETMLAFADVVRSGKALYIGVSEWTADQIRAGRVLADDLGIHLISNQPEYSMLWRVIEGEVVPTSRDLGVSQIVFSPLAQGILTGKYRPGQAPPAGSRATDTNGGADFISRWMKDEVLERVQGLAPLAAEAGLTQAQLGVAWVLQNPNVAAAIIGASRPEQVKENVAAVGVKLEPELLARIDEVLGDAVNRDVTWTSRRAPKGRPPVQPRV</sequence>
<feature type="domain" description="NADP-dependent oxidoreductase" evidence="4">
    <location>
        <begin position="16"/>
        <end position="314"/>
    </location>
</feature>
<keyword evidence="2" id="KW-0521">NADP</keyword>
<dbReference type="PANTHER" id="PTHR43150:SF2">
    <property type="entry name" value="HYPERKINETIC, ISOFORM M"/>
    <property type="match status" value="1"/>
</dbReference>
<organism evidence="5 6">
    <name type="scientific">Kineosporia succinea</name>
    <dbReference type="NCBI Taxonomy" id="84632"/>
    <lineage>
        <taxon>Bacteria</taxon>
        <taxon>Bacillati</taxon>
        <taxon>Actinomycetota</taxon>
        <taxon>Actinomycetes</taxon>
        <taxon>Kineosporiales</taxon>
        <taxon>Kineosporiaceae</taxon>
        <taxon>Kineosporia</taxon>
    </lineage>
</organism>
<dbReference type="SUPFAM" id="SSF51430">
    <property type="entry name" value="NAD(P)-linked oxidoreductase"/>
    <property type="match status" value="1"/>
</dbReference>
<dbReference type="Pfam" id="PF00248">
    <property type="entry name" value="Aldo_ket_red"/>
    <property type="match status" value="1"/>
</dbReference>
<dbReference type="RefSeq" id="WP_307245179.1">
    <property type="nucleotide sequence ID" value="NZ_JAUSQZ010000001.1"/>
</dbReference>
<evidence type="ECO:0000256" key="3">
    <source>
        <dbReference type="ARBA" id="ARBA00023002"/>
    </source>
</evidence>
<evidence type="ECO:0000313" key="5">
    <source>
        <dbReference type="EMBL" id="MDP9828213.1"/>
    </source>
</evidence>
<evidence type="ECO:0000256" key="1">
    <source>
        <dbReference type="ARBA" id="ARBA00006515"/>
    </source>
</evidence>
<dbReference type="CDD" id="cd19074">
    <property type="entry name" value="Aldo_ket_red_shaker-like"/>
    <property type="match status" value="1"/>
</dbReference>
<comment type="caution">
    <text evidence="5">The sequence shown here is derived from an EMBL/GenBank/DDBJ whole genome shotgun (WGS) entry which is preliminary data.</text>
</comment>
<dbReference type="InterPro" id="IPR036812">
    <property type="entry name" value="NAD(P)_OxRdtase_dom_sf"/>
</dbReference>
<dbReference type="PANTHER" id="PTHR43150">
    <property type="entry name" value="HYPERKINETIC, ISOFORM M"/>
    <property type="match status" value="1"/>
</dbReference>
<dbReference type="InterPro" id="IPR005399">
    <property type="entry name" value="K_chnl_volt-dep_bsu_KCNAB-rel"/>
</dbReference>
<comment type="similarity">
    <text evidence="1">Belongs to the shaker potassium channel beta subunit family.</text>
</comment>
<name>A0ABT9P6A3_9ACTN</name>